<feature type="domain" description="PIN" evidence="1">
    <location>
        <begin position="12"/>
        <end position="128"/>
    </location>
</feature>
<dbReference type="InterPro" id="IPR002716">
    <property type="entry name" value="PIN_dom"/>
</dbReference>
<dbReference type="Pfam" id="PF01850">
    <property type="entry name" value="PIN"/>
    <property type="match status" value="1"/>
</dbReference>
<dbReference type="Gene3D" id="3.40.50.1010">
    <property type="entry name" value="5'-nuclease"/>
    <property type="match status" value="1"/>
</dbReference>
<gene>
    <name evidence="2" type="ORF">SAMN02746089_02116</name>
</gene>
<dbReference type="Proteomes" id="UP000184088">
    <property type="component" value="Unassembled WGS sequence"/>
</dbReference>
<dbReference type="AlphaFoldDB" id="A0A1M5CGF6"/>
<keyword evidence="3" id="KW-1185">Reference proteome</keyword>
<organism evidence="2 3">
    <name type="scientific">Caldanaerobius fijiensis DSM 17918</name>
    <dbReference type="NCBI Taxonomy" id="1121256"/>
    <lineage>
        <taxon>Bacteria</taxon>
        <taxon>Bacillati</taxon>
        <taxon>Bacillota</taxon>
        <taxon>Clostridia</taxon>
        <taxon>Thermoanaerobacterales</taxon>
        <taxon>Thermoanaerobacteraceae</taxon>
        <taxon>Caldanaerobius</taxon>
    </lineage>
</organism>
<evidence type="ECO:0000313" key="2">
    <source>
        <dbReference type="EMBL" id="SHF53844.1"/>
    </source>
</evidence>
<name>A0A1M5CGF6_9THEO</name>
<dbReference type="InterPro" id="IPR029060">
    <property type="entry name" value="PIN-like_dom_sf"/>
</dbReference>
<evidence type="ECO:0000313" key="3">
    <source>
        <dbReference type="Proteomes" id="UP000184088"/>
    </source>
</evidence>
<proteinExistence type="predicted"/>
<evidence type="ECO:0000259" key="1">
    <source>
        <dbReference type="Pfam" id="PF01850"/>
    </source>
</evidence>
<dbReference type="STRING" id="1121256.SAMN02746089_02116"/>
<protein>
    <submittedName>
        <fullName evidence="2">Predicted nucleic acid-binding protein, contains PIN domain</fullName>
    </submittedName>
</protein>
<dbReference type="SUPFAM" id="SSF88723">
    <property type="entry name" value="PIN domain-like"/>
    <property type="match status" value="1"/>
</dbReference>
<sequence>MIYMEDNTGLQFVDTNVLVYAHDVSAGRKHEISKKLLKELWDTRKGCLSTQVLQEFYVTITKKVKKPLSPSQASQIISSLGVWKLDIPDVGDILEAIKISQRYIISFWDSLIICSAINLNCDIIWSEDLNSEQCFGKVKVINPFSIYR</sequence>
<reference evidence="2 3" key="1">
    <citation type="submission" date="2016-11" db="EMBL/GenBank/DDBJ databases">
        <authorList>
            <person name="Jaros S."/>
            <person name="Januszkiewicz K."/>
            <person name="Wedrychowicz H."/>
        </authorList>
    </citation>
    <scope>NUCLEOTIDE SEQUENCE [LARGE SCALE GENOMIC DNA]</scope>
    <source>
        <strain evidence="2 3">DSM 17918</strain>
    </source>
</reference>
<dbReference type="CDD" id="cd18692">
    <property type="entry name" value="PIN_VapC-like"/>
    <property type="match status" value="1"/>
</dbReference>
<dbReference type="EMBL" id="FQVH01000028">
    <property type="protein sequence ID" value="SHF53844.1"/>
    <property type="molecule type" value="Genomic_DNA"/>
</dbReference>
<accession>A0A1M5CGF6</accession>